<dbReference type="AlphaFoldDB" id="B0C1Z9"/>
<dbReference type="Proteomes" id="UP000000268">
    <property type="component" value="Chromosome"/>
</dbReference>
<name>B0C1Z9_ACAM1</name>
<protein>
    <submittedName>
        <fullName evidence="1">Uncharacterized protein</fullName>
    </submittedName>
</protein>
<evidence type="ECO:0000313" key="2">
    <source>
        <dbReference type="Proteomes" id="UP000000268"/>
    </source>
</evidence>
<reference evidence="1 2" key="1">
    <citation type="journal article" date="2008" name="Proc. Natl. Acad. Sci. U.S.A.">
        <title>Niche adaptation and genome expansion in the chlorophyll d-producing cyanobacterium Acaryochloris marina.</title>
        <authorList>
            <person name="Swingley W.D."/>
            <person name="Chen M."/>
            <person name="Cheung P.C."/>
            <person name="Conrad A.L."/>
            <person name="Dejesa L.C."/>
            <person name="Hao J."/>
            <person name="Honchak B.M."/>
            <person name="Karbach L.E."/>
            <person name="Kurdoglu A."/>
            <person name="Lahiri S."/>
            <person name="Mastrian S.D."/>
            <person name="Miyashita H."/>
            <person name="Page L."/>
            <person name="Ramakrishna P."/>
            <person name="Satoh S."/>
            <person name="Sattley W.M."/>
            <person name="Shimada Y."/>
            <person name="Taylor H.L."/>
            <person name="Tomo T."/>
            <person name="Tsuchiya T."/>
            <person name="Wang Z.T."/>
            <person name="Raymond J."/>
            <person name="Mimuro M."/>
            <person name="Blankenship R.E."/>
            <person name="Touchman J.W."/>
        </authorList>
    </citation>
    <scope>NUCLEOTIDE SEQUENCE [LARGE SCALE GENOMIC DNA]</scope>
    <source>
        <strain evidence="2">MBIC 11017</strain>
    </source>
</reference>
<organism evidence="1 2">
    <name type="scientific">Acaryochloris marina (strain MBIC 11017)</name>
    <dbReference type="NCBI Taxonomy" id="329726"/>
    <lineage>
        <taxon>Bacteria</taxon>
        <taxon>Bacillati</taxon>
        <taxon>Cyanobacteriota</taxon>
        <taxon>Cyanophyceae</taxon>
        <taxon>Acaryochloridales</taxon>
        <taxon>Acaryochloridaceae</taxon>
        <taxon>Acaryochloris</taxon>
    </lineage>
</organism>
<proteinExistence type="predicted"/>
<dbReference type="EMBL" id="CP000828">
    <property type="protein sequence ID" value="ABW27300.1"/>
    <property type="molecule type" value="Genomic_DNA"/>
</dbReference>
<dbReference type="HOGENOM" id="CLU_3148191_0_0_3"/>
<evidence type="ECO:0000313" key="1">
    <source>
        <dbReference type="EMBL" id="ABW27300.1"/>
    </source>
</evidence>
<accession>B0C1Z9</accession>
<keyword evidence="2" id="KW-1185">Reference proteome</keyword>
<gene>
    <name evidence="1" type="ordered locus">AM1_2290</name>
</gene>
<sequence length="48" mass="5742">MDEFRNLLSPQRVEEWKKVGIDVDTTDGLEEAYHWLLTVYKNFRGVRS</sequence>
<dbReference type="KEGG" id="amr:AM1_2290"/>